<dbReference type="Pfam" id="PF13843">
    <property type="entry name" value="DDE_Tnp_1_7"/>
    <property type="match status" value="1"/>
</dbReference>
<evidence type="ECO:0000313" key="3">
    <source>
        <dbReference type="Proteomes" id="UP001152888"/>
    </source>
</evidence>
<feature type="domain" description="PiggyBac transposable element-derived protein" evidence="1">
    <location>
        <begin position="1"/>
        <end position="102"/>
    </location>
</feature>
<name>A0A9P0LVN4_ACAOB</name>
<dbReference type="EMBL" id="CAKOFQ010007422">
    <property type="protein sequence ID" value="CAH2000794.1"/>
    <property type="molecule type" value="Genomic_DNA"/>
</dbReference>
<protein>
    <recommendedName>
        <fullName evidence="1">PiggyBac transposable element-derived protein domain-containing protein</fullName>
    </recommendedName>
</protein>
<evidence type="ECO:0000259" key="1">
    <source>
        <dbReference type="Pfam" id="PF13843"/>
    </source>
</evidence>
<keyword evidence="3" id="KW-1185">Reference proteome</keyword>
<dbReference type="AlphaFoldDB" id="A0A9P0LVN4"/>
<dbReference type="InterPro" id="IPR029526">
    <property type="entry name" value="PGBD"/>
</dbReference>
<dbReference type="Proteomes" id="UP001152888">
    <property type="component" value="Unassembled WGS sequence"/>
</dbReference>
<dbReference type="PANTHER" id="PTHR47272">
    <property type="entry name" value="DDE_TNP_1_7 DOMAIN-CONTAINING PROTEIN"/>
    <property type="match status" value="1"/>
</dbReference>
<organism evidence="2 3">
    <name type="scientific">Acanthoscelides obtectus</name>
    <name type="common">Bean weevil</name>
    <name type="synonym">Bruchus obtectus</name>
    <dbReference type="NCBI Taxonomy" id="200917"/>
    <lineage>
        <taxon>Eukaryota</taxon>
        <taxon>Metazoa</taxon>
        <taxon>Ecdysozoa</taxon>
        <taxon>Arthropoda</taxon>
        <taxon>Hexapoda</taxon>
        <taxon>Insecta</taxon>
        <taxon>Pterygota</taxon>
        <taxon>Neoptera</taxon>
        <taxon>Endopterygota</taxon>
        <taxon>Coleoptera</taxon>
        <taxon>Polyphaga</taxon>
        <taxon>Cucujiformia</taxon>
        <taxon>Chrysomeloidea</taxon>
        <taxon>Chrysomelidae</taxon>
        <taxon>Bruchinae</taxon>
        <taxon>Bruchini</taxon>
        <taxon>Acanthoscelides</taxon>
    </lineage>
</organism>
<gene>
    <name evidence="2" type="ORF">ACAOBT_LOCUS25796</name>
</gene>
<accession>A0A9P0LVN4</accession>
<evidence type="ECO:0000313" key="2">
    <source>
        <dbReference type="EMBL" id="CAH2000794.1"/>
    </source>
</evidence>
<proteinExistence type="predicted"/>
<reference evidence="2" key="1">
    <citation type="submission" date="2022-03" db="EMBL/GenBank/DDBJ databases">
        <authorList>
            <person name="Sayadi A."/>
        </authorList>
    </citation>
    <scope>NUCLEOTIDE SEQUENCE</scope>
</reference>
<sequence length="102" mass="12073">MGVVQMPAIEDYWAIETRYSIIADVMPVKRFNKLRRRIHFQDNNTDPQGDRLFKIRPLLEKLRQECIAIEEEGLFSIDEMMIAYKGKKAGSLRQYMPKKPKK</sequence>
<dbReference type="OrthoDB" id="123207at2759"/>
<dbReference type="PANTHER" id="PTHR47272:SF1">
    <property type="entry name" value="PIGGYBAC TRANSPOSABLE ELEMENT-DERIVED PROTEIN 3-LIKE"/>
    <property type="match status" value="1"/>
</dbReference>
<comment type="caution">
    <text evidence="2">The sequence shown here is derived from an EMBL/GenBank/DDBJ whole genome shotgun (WGS) entry which is preliminary data.</text>
</comment>